<dbReference type="Pfam" id="PF02308">
    <property type="entry name" value="MgtC"/>
    <property type="match status" value="1"/>
</dbReference>
<reference evidence="12 13" key="1">
    <citation type="submission" date="2018-03" db="EMBL/GenBank/DDBJ databases">
        <title>Genomic Encyclopedia of Type Strains, Phase III (KMG-III): the genomes of soil and plant-associated and newly described type strains.</title>
        <authorList>
            <person name="Whitman W."/>
        </authorList>
    </citation>
    <scope>NUCLEOTIDE SEQUENCE [LARGE SCALE GENOMIC DNA]</scope>
    <source>
        <strain evidence="12 13">MWH-P2sevCIIIb</strain>
    </source>
</reference>
<proteinExistence type="inferred from homology"/>
<feature type="domain" description="MgtC/SapB/SrpB/YhiD N-terminal" evidence="10">
    <location>
        <begin position="19"/>
        <end position="138"/>
    </location>
</feature>
<comment type="subcellular location">
    <subcellularLocation>
        <location evidence="9">Cell inner membrane</location>
        <topology evidence="9">Multi-pass membrane protein</topology>
    </subcellularLocation>
    <subcellularLocation>
        <location evidence="1">Cell membrane</location>
        <topology evidence="1">Multi-pass membrane protein</topology>
    </subcellularLocation>
</comment>
<keyword evidence="6 9" id="KW-1133">Transmembrane helix</keyword>
<name>A0A2T0XKQ3_9BURK</name>
<evidence type="ECO:0000313" key="12">
    <source>
        <dbReference type="EMBL" id="PRY99492.1"/>
    </source>
</evidence>
<sequence length="238" mass="24998">MQSIQNFDAVSLADTFVSLLTAFVLGGLIGAERQYRQRTAGLRTNILVAVGAAVFVDLGNRLLGAEGATRIIAYVVSGIGFLGAGAIMREDGGVKGLNTAATLWCSGAVGACAGADMIGEAVIGTFFILASNTVMRPVISLINRQPINTSGGDTNHLISVVAPRALRKDALKRLERSIESLGLPIQELMIESFGDDEVELKALLSATAVSEQVLDQLVAELAELPSVSQAFWTHQAAE</sequence>
<evidence type="ECO:0000256" key="9">
    <source>
        <dbReference type="RuleBase" id="RU365041"/>
    </source>
</evidence>
<dbReference type="Gene3D" id="3.30.70.260">
    <property type="match status" value="1"/>
</dbReference>
<dbReference type="AlphaFoldDB" id="A0A2T0XKQ3"/>
<evidence type="ECO:0000256" key="8">
    <source>
        <dbReference type="ARBA" id="ARBA00025369"/>
    </source>
</evidence>
<organism evidence="12 13">
    <name type="scientific">Jezberella montanilacus</name>
    <dbReference type="NCBI Taxonomy" id="323426"/>
    <lineage>
        <taxon>Bacteria</taxon>
        <taxon>Pseudomonadati</taxon>
        <taxon>Pseudomonadota</taxon>
        <taxon>Betaproteobacteria</taxon>
        <taxon>Burkholderiales</taxon>
        <taxon>Alcaligenaceae</taxon>
        <taxon>Jezberella</taxon>
    </lineage>
</organism>
<evidence type="ECO:0000256" key="6">
    <source>
        <dbReference type="ARBA" id="ARBA00022989"/>
    </source>
</evidence>
<evidence type="ECO:0000256" key="4">
    <source>
        <dbReference type="ARBA" id="ARBA00022475"/>
    </source>
</evidence>
<keyword evidence="5 9" id="KW-0812">Transmembrane</keyword>
<feature type="transmembrane region" description="Helical" evidence="9">
    <location>
        <begin position="42"/>
        <end position="59"/>
    </location>
</feature>
<dbReference type="InterPro" id="IPR003416">
    <property type="entry name" value="MgtC/SapB/SrpB/YhiD_fam"/>
</dbReference>
<evidence type="ECO:0000256" key="1">
    <source>
        <dbReference type="ARBA" id="ARBA00004651"/>
    </source>
</evidence>
<evidence type="ECO:0000256" key="2">
    <source>
        <dbReference type="ARBA" id="ARBA00009298"/>
    </source>
</evidence>
<dbReference type="RefSeq" id="WP_106226783.1">
    <property type="nucleotide sequence ID" value="NZ_PVTV01000011.1"/>
</dbReference>
<evidence type="ECO:0000259" key="11">
    <source>
        <dbReference type="Pfam" id="PF21770"/>
    </source>
</evidence>
<feature type="transmembrane region" description="Helical" evidence="9">
    <location>
        <begin position="71"/>
        <end position="88"/>
    </location>
</feature>
<dbReference type="PRINTS" id="PR01837">
    <property type="entry name" value="MGTCSAPBPROT"/>
</dbReference>
<dbReference type="InterPro" id="IPR049177">
    <property type="entry name" value="MgtC_SapB_SrpB_YhiD_N"/>
</dbReference>
<dbReference type="EMBL" id="PVTV01000011">
    <property type="protein sequence ID" value="PRY99492.1"/>
    <property type="molecule type" value="Genomic_DNA"/>
</dbReference>
<evidence type="ECO:0000256" key="5">
    <source>
        <dbReference type="ARBA" id="ARBA00022692"/>
    </source>
</evidence>
<accession>A0A2T0XKQ3</accession>
<evidence type="ECO:0000313" key="13">
    <source>
        <dbReference type="Proteomes" id="UP000238308"/>
    </source>
</evidence>
<dbReference type="Proteomes" id="UP000238308">
    <property type="component" value="Unassembled WGS sequence"/>
</dbReference>
<gene>
    <name evidence="12" type="ORF">BCM14_0939</name>
</gene>
<comment type="caution">
    <text evidence="12">The sequence shown here is derived from an EMBL/GenBank/DDBJ whole genome shotgun (WGS) entry which is preliminary data.</text>
</comment>
<protein>
    <recommendedName>
        <fullName evidence="3 9">Protein MgtC</fullName>
    </recommendedName>
</protein>
<feature type="domain" description="MgtC-like C-terminal" evidence="11">
    <location>
        <begin position="158"/>
        <end position="232"/>
    </location>
</feature>
<dbReference type="GO" id="GO:0005886">
    <property type="term" value="C:plasma membrane"/>
    <property type="evidence" value="ECO:0007669"/>
    <property type="project" value="UniProtKB-SubCell"/>
</dbReference>
<evidence type="ECO:0000256" key="3">
    <source>
        <dbReference type="ARBA" id="ARBA00013833"/>
    </source>
</evidence>
<keyword evidence="9" id="KW-0997">Cell inner membrane</keyword>
<evidence type="ECO:0000259" key="10">
    <source>
        <dbReference type="Pfam" id="PF02308"/>
    </source>
</evidence>
<comment type="function">
    <text evidence="8">Virulence factor required for growth in low Mg(2+) medium and for intramacrophage survival. May be involved in regulating membrane potential by activating Na(+)/K(+)-ATPase.</text>
</comment>
<feature type="transmembrane region" description="Helical" evidence="9">
    <location>
        <begin position="12"/>
        <end position="30"/>
    </location>
</feature>
<comment type="similarity">
    <text evidence="2 9">Belongs to the MgtC/SapB family.</text>
</comment>
<dbReference type="InterPro" id="IPR048640">
    <property type="entry name" value="MgtC-like_C"/>
</dbReference>
<keyword evidence="4" id="KW-1003">Cell membrane</keyword>
<keyword evidence="13" id="KW-1185">Reference proteome</keyword>
<dbReference type="PANTHER" id="PTHR33778:SF3">
    <property type="entry name" value="PROTEIN MGTC"/>
    <property type="match status" value="1"/>
</dbReference>
<dbReference type="OrthoDB" id="9811198at2"/>
<dbReference type="PANTHER" id="PTHR33778">
    <property type="entry name" value="PROTEIN MGTC"/>
    <property type="match status" value="1"/>
</dbReference>
<evidence type="ECO:0000256" key="7">
    <source>
        <dbReference type="ARBA" id="ARBA00023136"/>
    </source>
</evidence>
<dbReference type="Pfam" id="PF21770">
    <property type="entry name" value="MgtC_SapB_C"/>
    <property type="match status" value="1"/>
</dbReference>
<keyword evidence="7 9" id="KW-0472">Membrane</keyword>